<evidence type="ECO:0000256" key="3">
    <source>
        <dbReference type="ARBA" id="ARBA00022617"/>
    </source>
</evidence>
<keyword evidence="2 11" id="KW-1003">Cell membrane</keyword>
<dbReference type="SUPFAM" id="SSF82093">
    <property type="entry name" value="Heme chaperone CcmE"/>
    <property type="match status" value="1"/>
</dbReference>
<keyword evidence="15" id="KW-1185">Reference proteome</keyword>
<evidence type="ECO:0000256" key="5">
    <source>
        <dbReference type="ARBA" id="ARBA00022723"/>
    </source>
</evidence>
<evidence type="ECO:0000256" key="7">
    <source>
        <dbReference type="ARBA" id="ARBA00022968"/>
    </source>
</evidence>
<dbReference type="Pfam" id="PF03100">
    <property type="entry name" value="CcmE"/>
    <property type="match status" value="1"/>
</dbReference>
<keyword evidence="6 11" id="KW-0201">Cytochrome c-type biogenesis</keyword>
<feature type="binding site" description="axial binding residue" evidence="11">
    <location>
        <position position="128"/>
    </location>
    <ligand>
        <name>heme</name>
        <dbReference type="ChEBI" id="CHEBI:30413"/>
    </ligand>
    <ligandPart>
        <name>Fe</name>
        <dbReference type="ChEBI" id="CHEBI:18248"/>
    </ligandPart>
</feature>
<organism evidence="14 15">
    <name type="scientific">Candidatus Pseudomonas adelgestsugas</name>
    <dbReference type="NCBI Taxonomy" id="1302376"/>
    <lineage>
        <taxon>Bacteria</taxon>
        <taxon>Pseudomonadati</taxon>
        <taxon>Pseudomonadota</taxon>
        <taxon>Gammaproteobacteria</taxon>
        <taxon>Pseudomonadales</taxon>
        <taxon>Pseudomonadaceae</taxon>
        <taxon>Pseudomonas</taxon>
    </lineage>
</organism>
<keyword evidence="5 11" id="KW-0479">Metal-binding</keyword>
<name>A0ABX5R996_9PSED</name>
<reference evidence="14 15" key="1">
    <citation type="journal article" date="2018" name="Genome Biol. Evol.">
        <title>Partnering With a Pest: Genomes of Hemlock Woolly Adelgid Symbionts Reveal Atypical Nutritional Provisioning Patterns in Dual-Obligate Bacteria.</title>
        <authorList>
            <person name="Weglarz K.M."/>
            <person name="Havill N.P."/>
            <person name="Burke G.R."/>
            <person name="von Dohlen C.D."/>
        </authorList>
    </citation>
    <scope>NUCLEOTIDE SEQUENCE [LARGE SCALE GENOMIC DNA]</scope>
    <source>
        <strain evidence="14 15">HWA_ENA</strain>
    </source>
</reference>
<keyword evidence="9 11" id="KW-0408">Iron</keyword>
<dbReference type="Gene3D" id="2.40.50.140">
    <property type="entry name" value="Nucleic acid-binding proteins"/>
    <property type="match status" value="1"/>
</dbReference>
<dbReference type="Proteomes" id="UP000288953">
    <property type="component" value="Chromosome"/>
</dbReference>
<feature type="topological domain" description="Extracellular" evidence="11">
    <location>
        <begin position="30"/>
        <end position="153"/>
    </location>
</feature>
<evidence type="ECO:0000256" key="8">
    <source>
        <dbReference type="ARBA" id="ARBA00022989"/>
    </source>
</evidence>
<keyword evidence="7 11" id="KW-0735">Signal-anchor</keyword>
<dbReference type="InterPro" id="IPR012340">
    <property type="entry name" value="NA-bd_OB-fold"/>
</dbReference>
<keyword evidence="8 11" id="KW-1133">Transmembrane helix</keyword>
<comment type="subcellular location">
    <subcellularLocation>
        <location evidence="11">Cell membrane</location>
        <topology evidence="11">Single-pass type II membrane protein</topology>
    </subcellularLocation>
    <subcellularLocation>
        <location evidence="1">Membrane</location>
    </subcellularLocation>
</comment>
<evidence type="ECO:0000256" key="12">
    <source>
        <dbReference type="SAM" id="MobiDB-lite"/>
    </source>
</evidence>
<evidence type="ECO:0000256" key="4">
    <source>
        <dbReference type="ARBA" id="ARBA00022692"/>
    </source>
</evidence>
<evidence type="ECO:0000256" key="2">
    <source>
        <dbReference type="ARBA" id="ARBA00022475"/>
    </source>
</evidence>
<feature type="region of interest" description="Disordered" evidence="12">
    <location>
        <begin position="131"/>
        <end position="153"/>
    </location>
</feature>
<protein>
    <recommendedName>
        <fullName evidence="11">Cytochrome c-type biogenesis protein CcmE</fullName>
    </recommendedName>
    <alternativeName>
        <fullName evidence="11">Cytochrome c maturation protein E</fullName>
    </alternativeName>
    <alternativeName>
        <fullName evidence="11">Heme chaperone CcmE</fullName>
    </alternativeName>
</protein>
<evidence type="ECO:0000256" key="10">
    <source>
        <dbReference type="ARBA" id="ARBA00023136"/>
    </source>
</evidence>
<comment type="similarity">
    <text evidence="11">Belongs to the CcmE/CycJ family.</text>
</comment>
<evidence type="ECO:0000313" key="14">
    <source>
        <dbReference type="EMBL" id="QAX81997.1"/>
    </source>
</evidence>
<feature type="topological domain" description="Cytoplasmic" evidence="11">
    <location>
        <begin position="1"/>
        <end position="8"/>
    </location>
</feature>
<evidence type="ECO:0000256" key="9">
    <source>
        <dbReference type="ARBA" id="ARBA00023004"/>
    </source>
</evidence>
<keyword evidence="10 11" id="KW-0472">Membrane</keyword>
<dbReference type="InterPro" id="IPR036127">
    <property type="entry name" value="CcmE-like_sf"/>
</dbReference>
<dbReference type="NCBIfam" id="NF009727">
    <property type="entry name" value="PRK13254.1-1"/>
    <property type="match status" value="1"/>
</dbReference>
<dbReference type="NCBIfam" id="NF009731">
    <property type="entry name" value="PRK13254.1-5"/>
    <property type="match status" value="1"/>
</dbReference>
<gene>
    <name evidence="11 14" type="primary">ccmE</name>
    <name evidence="11" type="synonym">cycJ</name>
    <name evidence="14" type="ORF">C3B55_00673</name>
</gene>
<keyword evidence="3 11" id="KW-0349">Heme</keyword>
<dbReference type="PANTHER" id="PTHR34128">
    <property type="entry name" value="CYTOCHROME C-TYPE BIOGENESIS PROTEIN CCME HOMOLOG, MITOCHONDRIAL"/>
    <property type="match status" value="1"/>
</dbReference>
<evidence type="ECO:0000256" key="11">
    <source>
        <dbReference type="HAMAP-Rule" id="MF_01959"/>
    </source>
</evidence>
<proteinExistence type="inferred from homology"/>
<comment type="function">
    <text evidence="11">Heme chaperone required for the biogenesis of c-type cytochromes. Transiently binds heme delivered by CcmC and transfers the heme to apo-cytochromes in a process facilitated by CcmF and CcmH.</text>
</comment>
<evidence type="ECO:0000256" key="6">
    <source>
        <dbReference type="ARBA" id="ARBA00022748"/>
    </source>
</evidence>
<evidence type="ECO:0000256" key="13">
    <source>
        <dbReference type="SAM" id="Phobius"/>
    </source>
</evidence>
<dbReference type="NCBIfam" id="NF009729">
    <property type="entry name" value="PRK13254.1-3"/>
    <property type="match status" value="1"/>
</dbReference>
<feature type="binding site" description="covalent" evidence="11">
    <location>
        <position position="124"/>
    </location>
    <ligand>
        <name>heme</name>
        <dbReference type="ChEBI" id="CHEBI:30413"/>
    </ligand>
</feature>
<accession>A0ABX5R996</accession>
<dbReference type="EMBL" id="CP026512">
    <property type="protein sequence ID" value="QAX81997.1"/>
    <property type="molecule type" value="Genomic_DNA"/>
</dbReference>
<keyword evidence="4 11" id="KW-0812">Transmembrane</keyword>
<evidence type="ECO:0000256" key="1">
    <source>
        <dbReference type="ARBA" id="ARBA00004370"/>
    </source>
</evidence>
<evidence type="ECO:0000313" key="15">
    <source>
        <dbReference type="Proteomes" id="UP000288953"/>
    </source>
</evidence>
<dbReference type="RefSeq" id="WP_129211329.1">
    <property type="nucleotide sequence ID" value="NZ_CP026512.1"/>
</dbReference>
<dbReference type="InterPro" id="IPR004329">
    <property type="entry name" value="CcmE"/>
</dbReference>
<dbReference type="PANTHER" id="PTHR34128:SF2">
    <property type="entry name" value="CYTOCHROME C-TYPE BIOGENESIS PROTEIN CCME HOMOLOG, MITOCHONDRIAL"/>
    <property type="match status" value="1"/>
</dbReference>
<dbReference type="HAMAP" id="MF_01959">
    <property type="entry name" value="CcmE"/>
    <property type="match status" value="1"/>
</dbReference>
<sequence length="153" mass="16666">MNPLRRKRLLIILANLVGVSITVGLMMSALRENINLFYTPTQIANGDAPLGKRIRAGGIVEKGSLKRSSNSLDVIFVVTDFNKAVTITYRGVLPDLFREGQGVVALGKLNTNGVVIADEVLAKHDEKYMPPEINKNLKDSGPIRVSPGQVNEN</sequence>
<feature type="transmembrane region" description="Helical" evidence="13">
    <location>
        <begin position="9"/>
        <end position="30"/>
    </location>
</feature>